<dbReference type="Gene3D" id="2.160.10.10">
    <property type="entry name" value="Hexapeptide repeat proteins"/>
    <property type="match status" value="1"/>
</dbReference>
<evidence type="ECO:0000313" key="2">
    <source>
        <dbReference type="Proteomes" id="UP000479938"/>
    </source>
</evidence>
<dbReference type="InterPro" id="IPR051159">
    <property type="entry name" value="Hexapeptide_acetyltransf"/>
</dbReference>
<keyword evidence="1" id="KW-0808">Transferase</keyword>
<organism evidence="1 2">
    <name type="scientific">Flavobacterium bizetiae</name>
    <dbReference type="NCBI Taxonomy" id="2704140"/>
    <lineage>
        <taxon>Bacteria</taxon>
        <taxon>Pseudomonadati</taxon>
        <taxon>Bacteroidota</taxon>
        <taxon>Flavobacteriia</taxon>
        <taxon>Flavobacteriales</taxon>
        <taxon>Flavobacteriaceae</taxon>
        <taxon>Flavobacterium</taxon>
    </lineage>
</organism>
<gene>
    <name evidence="1" type="primary">oatWY</name>
    <name evidence="1" type="ORF">FLA105534_04836</name>
</gene>
<dbReference type="EMBL" id="CADCSU010000212">
    <property type="protein sequence ID" value="CAA9203656.1"/>
    <property type="molecule type" value="Genomic_DNA"/>
</dbReference>
<dbReference type="SUPFAM" id="SSF51161">
    <property type="entry name" value="Trimeric LpxA-like enzymes"/>
    <property type="match status" value="1"/>
</dbReference>
<sequence length="94" mass="10271">MLSSGIRILTGDSHSIIDLNSETRINYASNVKIGSHVWIGLDSLILKGVEIGKDSIVGSKSILTKKYGSNVIIAGSPAKIIKENITWDRERTYI</sequence>
<dbReference type="AlphaFoldDB" id="A0A6J4GZL3"/>
<dbReference type="EC" id="2.3.1.-" evidence="1"/>
<keyword evidence="2" id="KW-1185">Reference proteome</keyword>
<proteinExistence type="predicted"/>
<dbReference type="Proteomes" id="UP000479938">
    <property type="component" value="Unassembled WGS sequence"/>
</dbReference>
<name>A0A6J4GZL3_9FLAO</name>
<dbReference type="PANTHER" id="PTHR23416">
    <property type="entry name" value="SIALIC ACID SYNTHASE-RELATED"/>
    <property type="match status" value="1"/>
</dbReference>
<reference evidence="1 2" key="1">
    <citation type="submission" date="2020-02" db="EMBL/GenBank/DDBJ databases">
        <authorList>
            <person name="Criscuolo A."/>
        </authorList>
    </citation>
    <scope>NUCLEOTIDE SEQUENCE [LARGE SCALE GENOMIC DNA]</scope>
    <source>
        <strain evidence="1">CIP105534</strain>
    </source>
</reference>
<keyword evidence="1" id="KW-0012">Acyltransferase</keyword>
<protein>
    <submittedName>
        <fullName evidence="1">Polysialic acid O-acetyltransferase</fullName>
        <ecNumber evidence="1">2.3.1.-</ecNumber>
    </submittedName>
</protein>
<dbReference type="GO" id="GO:0016746">
    <property type="term" value="F:acyltransferase activity"/>
    <property type="evidence" value="ECO:0007669"/>
    <property type="project" value="UniProtKB-KW"/>
</dbReference>
<accession>A0A6J4GZL3</accession>
<dbReference type="InterPro" id="IPR011004">
    <property type="entry name" value="Trimer_LpxA-like_sf"/>
</dbReference>
<dbReference type="PANTHER" id="PTHR23416:SF78">
    <property type="entry name" value="LIPOPOLYSACCHARIDE BIOSYNTHESIS O-ACETYL TRANSFERASE WBBJ-RELATED"/>
    <property type="match status" value="1"/>
</dbReference>
<dbReference type="Pfam" id="PF00132">
    <property type="entry name" value="Hexapep"/>
    <property type="match status" value="1"/>
</dbReference>
<evidence type="ECO:0000313" key="1">
    <source>
        <dbReference type="EMBL" id="CAA9203656.1"/>
    </source>
</evidence>
<dbReference type="InterPro" id="IPR001451">
    <property type="entry name" value="Hexapep"/>
</dbReference>